<evidence type="ECO:0000256" key="2">
    <source>
        <dbReference type="ARBA" id="ARBA00023043"/>
    </source>
</evidence>
<dbReference type="Gene3D" id="1.25.40.20">
    <property type="entry name" value="Ankyrin repeat-containing domain"/>
    <property type="match status" value="1"/>
</dbReference>
<organism evidence="5">
    <name type="scientific">Heterosigma akashiwo</name>
    <name type="common">Chromophytic alga</name>
    <name type="synonym">Heterosigma carterae</name>
    <dbReference type="NCBI Taxonomy" id="2829"/>
    <lineage>
        <taxon>Eukaryota</taxon>
        <taxon>Sar</taxon>
        <taxon>Stramenopiles</taxon>
        <taxon>Ochrophyta</taxon>
        <taxon>Raphidophyceae</taxon>
        <taxon>Chattonellales</taxon>
        <taxon>Chattonellaceae</taxon>
        <taxon>Heterosigma</taxon>
    </lineage>
</organism>
<keyword evidence="1" id="KW-0677">Repeat</keyword>
<accession>A0A6V1PG66</accession>
<dbReference type="PROSITE" id="PS50297">
    <property type="entry name" value="ANK_REP_REGION"/>
    <property type="match status" value="1"/>
</dbReference>
<feature type="repeat" description="ANK" evidence="3">
    <location>
        <begin position="267"/>
        <end position="300"/>
    </location>
</feature>
<feature type="compositionally biased region" description="Low complexity" evidence="4">
    <location>
        <begin position="335"/>
        <end position="355"/>
    </location>
</feature>
<dbReference type="SUPFAM" id="SSF48403">
    <property type="entry name" value="Ankyrin repeat"/>
    <property type="match status" value="1"/>
</dbReference>
<evidence type="ECO:0000313" key="5">
    <source>
        <dbReference type="EMBL" id="CAE0628881.1"/>
    </source>
</evidence>
<feature type="region of interest" description="Disordered" evidence="4">
    <location>
        <begin position="331"/>
        <end position="373"/>
    </location>
</feature>
<dbReference type="PANTHER" id="PTHR24189:SF50">
    <property type="entry name" value="ANKYRIN REPEAT AND SOCS BOX PROTEIN 2"/>
    <property type="match status" value="1"/>
</dbReference>
<dbReference type="InterPro" id="IPR036770">
    <property type="entry name" value="Ankyrin_rpt-contain_sf"/>
</dbReference>
<dbReference type="PANTHER" id="PTHR24189">
    <property type="entry name" value="MYOTROPHIN"/>
    <property type="match status" value="1"/>
</dbReference>
<dbReference type="PROSITE" id="PS50088">
    <property type="entry name" value="ANK_REPEAT"/>
    <property type="match status" value="2"/>
</dbReference>
<evidence type="ECO:0000256" key="3">
    <source>
        <dbReference type="PROSITE-ProRule" id="PRU00023"/>
    </source>
</evidence>
<feature type="repeat" description="ANK" evidence="3">
    <location>
        <begin position="232"/>
        <end position="266"/>
    </location>
</feature>
<protein>
    <submittedName>
        <fullName evidence="5">Uncharacterized protein</fullName>
    </submittedName>
</protein>
<dbReference type="Pfam" id="PF12796">
    <property type="entry name" value="Ank_2"/>
    <property type="match status" value="1"/>
</dbReference>
<reference evidence="5" key="1">
    <citation type="submission" date="2021-01" db="EMBL/GenBank/DDBJ databases">
        <authorList>
            <person name="Corre E."/>
            <person name="Pelletier E."/>
            <person name="Niang G."/>
            <person name="Scheremetjew M."/>
            <person name="Finn R."/>
            <person name="Kale V."/>
            <person name="Holt S."/>
            <person name="Cochrane G."/>
            <person name="Meng A."/>
            <person name="Brown T."/>
            <person name="Cohen L."/>
        </authorList>
    </citation>
    <scope>NUCLEOTIDE SEQUENCE</scope>
    <source>
        <strain evidence="5">CCMP3107</strain>
    </source>
</reference>
<dbReference type="InterPro" id="IPR050745">
    <property type="entry name" value="Multifunctional_regulatory"/>
</dbReference>
<feature type="region of interest" description="Disordered" evidence="4">
    <location>
        <begin position="1"/>
        <end position="134"/>
    </location>
</feature>
<evidence type="ECO:0000256" key="4">
    <source>
        <dbReference type="SAM" id="MobiDB-lite"/>
    </source>
</evidence>
<dbReference type="InterPro" id="IPR002110">
    <property type="entry name" value="Ankyrin_rpt"/>
</dbReference>
<dbReference type="SMART" id="SM00248">
    <property type="entry name" value="ANK"/>
    <property type="match status" value="3"/>
</dbReference>
<proteinExistence type="predicted"/>
<evidence type="ECO:0000256" key="1">
    <source>
        <dbReference type="ARBA" id="ARBA00022737"/>
    </source>
</evidence>
<feature type="compositionally biased region" description="Low complexity" evidence="4">
    <location>
        <begin position="363"/>
        <end position="373"/>
    </location>
</feature>
<sequence length="373" mass="40848">MLPPPPPQKRGSHSHNLADQAEGEEVTPEVTVQTPSEEAGPETEDSPEDVVQPPREYKTGKKSTVKKMSAVFGKMRRGRASTSEADQAEGEEVAQEVTVQTPSEEAGPEPENSPEDVVTGQDRHGMKKHGSSDLLGRLPSFKDLSFKKNKKKTHIMHMEEQARVSKFHSFVMKGDLAAISTALDDGYDVNCVDRWNRNGVMYASMCNNEDVLQLFRKQDIYMTAAVNAKDIDGKTSAHWACECTYIQLDCVRFLAGIGADFNVEDDEGQTPAYKALTANNNNVVLNLLFQLGADANWKDKDGKGYLDYCDERVTALGTIIAAQDVKKTCKRHMKSQNGGSSQNSSRQASRQGSRRASSEDLTALAAAEGGEEA</sequence>
<name>A0A6V1PG66_HETAK</name>
<keyword evidence="2 3" id="KW-0040">ANK repeat</keyword>
<gene>
    <name evidence="5" type="ORF">HAKA00212_LOCUS7563</name>
</gene>
<dbReference type="AlphaFoldDB" id="A0A6V1PG66"/>
<feature type="compositionally biased region" description="Acidic residues" evidence="4">
    <location>
        <begin position="39"/>
        <end position="48"/>
    </location>
</feature>
<dbReference type="EMBL" id="HBIU01016239">
    <property type="protein sequence ID" value="CAE0628881.1"/>
    <property type="molecule type" value="Transcribed_RNA"/>
</dbReference>